<evidence type="ECO:0000313" key="1">
    <source>
        <dbReference type="EMBL" id="ORL43795.1"/>
    </source>
</evidence>
<gene>
    <name evidence="1" type="ORF">IIF7_19124</name>
</gene>
<evidence type="ECO:0000313" key="2">
    <source>
        <dbReference type="Proteomes" id="UP000192746"/>
    </source>
</evidence>
<dbReference type="EMBL" id="ARYN01000025">
    <property type="protein sequence ID" value="ORL43795.1"/>
    <property type="molecule type" value="Genomic_DNA"/>
</dbReference>
<comment type="caution">
    <text evidence="1">The sequence shown here is derived from an EMBL/GenBank/DDBJ whole genome shotgun (WGS) entry which is preliminary data.</text>
</comment>
<name>A0A1Y1SZK7_9FLAO</name>
<proteinExistence type="predicted"/>
<dbReference type="STRING" id="1185767.IIF7_19124"/>
<reference evidence="1 2" key="1">
    <citation type="submission" date="2013-04" db="EMBL/GenBank/DDBJ databases">
        <title>Zunongwangia sp. 22II14-10F7 Genome Sequencing.</title>
        <authorList>
            <person name="Lai Q."/>
            <person name="Shao Z."/>
        </authorList>
    </citation>
    <scope>NUCLEOTIDE SEQUENCE [LARGE SCALE GENOMIC DNA]</scope>
    <source>
        <strain evidence="1 2">22II14-10F7</strain>
    </source>
</reference>
<protein>
    <submittedName>
        <fullName evidence="1">Uncharacterized protein</fullName>
    </submittedName>
</protein>
<dbReference type="Proteomes" id="UP000192746">
    <property type="component" value="Unassembled WGS sequence"/>
</dbReference>
<keyword evidence="2" id="KW-1185">Reference proteome</keyword>
<sequence length="78" mass="8946">MTILLKNGNDKLKYQRANGQLSNPVWYSHLKYNGKDAYKTAEKMVERVRKDPVYGSAANVLLFFANGNRNFPIKKVVL</sequence>
<dbReference type="AlphaFoldDB" id="A0A1Y1SZK7"/>
<organism evidence="1 2">
    <name type="scientific">Zunongwangia atlantica 22II14-10F7</name>
    <dbReference type="NCBI Taxonomy" id="1185767"/>
    <lineage>
        <taxon>Bacteria</taxon>
        <taxon>Pseudomonadati</taxon>
        <taxon>Bacteroidota</taxon>
        <taxon>Flavobacteriia</taxon>
        <taxon>Flavobacteriales</taxon>
        <taxon>Flavobacteriaceae</taxon>
        <taxon>Zunongwangia</taxon>
    </lineage>
</organism>
<dbReference type="RefSeq" id="WP_084843288.1">
    <property type="nucleotide sequence ID" value="NZ_JBHSYH010000001.1"/>
</dbReference>
<accession>A0A1Y1SZK7</accession>